<evidence type="ECO:0000313" key="1">
    <source>
        <dbReference type="EMBL" id="KAH3694602.1"/>
    </source>
</evidence>
<proteinExistence type="predicted"/>
<sequence length="138" mass="15985">MLGNTELLAVPLEQLMSPGCLVVVWVTNRQKHRDFVTRQLFPRKHNHTPRYMVLAEGNFVTEYIITIAVFRPEIYDPRHAKMGLMPMLPVKLQTSLYIHAVWPEATLFGIISWKVCDLINGQGRSLQECVIHIRPFFV</sequence>
<comment type="caution">
    <text evidence="1">The sequence shown here is derived from an EMBL/GenBank/DDBJ whole genome shotgun (WGS) entry which is preliminary data.</text>
</comment>
<accession>A0A9D3Y7E9</accession>
<keyword evidence="2" id="KW-1185">Reference proteome</keyword>
<dbReference type="Proteomes" id="UP000828390">
    <property type="component" value="Unassembled WGS sequence"/>
</dbReference>
<protein>
    <submittedName>
        <fullName evidence="1">Uncharacterized protein</fullName>
    </submittedName>
</protein>
<dbReference type="EMBL" id="JAIWYP010000016">
    <property type="protein sequence ID" value="KAH3694602.1"/>
    <property type="molecule type" value="Genomic_DNA"/>
</dbReference>
<organism evidence="1 2">
    <name type="scientific">Dreissena polymorpha</name>
    <name type="common">Zebra mussel</name>
    <name type="synonym">Mytilus polymorpha</name>
    <dbReference type="NCBI Taxonomy" id="45954"/>
    <lineage>
        <taxon>Eukaryota</taxon>
        <taxon>Metazoa</taxon>
        <taxon>Spiralia</taxon>
        <taxon>Lophotrochozoa</taxon>
        <taxon>Mollusca</taxon>
        <taxon>Bivalvia</taxon>
        <taxon>Autobranchia</taxon>
        <taxon>Heteroconchia</taxon>
        <taxon>Euheterodonta</taxon>
        <taxon>Imparidentia</taxon>
        <taxon>Neoheterodontei</taxon>
        <taxon>Myida</taxon>
        <taxon>Dreissenoidea</taxon>
        <taxon>Dreissenidae</taxon>
        <taxon>Dreissena</taxon>
    </lineage>
</organism>
<dbReference type="AlphaFoldDB" id="A0A9D3Y7E9"/>
<evidence type="ECO:0000313" key="2">
    <source>
        <dbReference type="Proteomes" id="UP000828390"/>
    </source>
</evidence>
<name>A0A9D3Y7E9_DREPO</name>
<reference evidence="1" key="1">
    <citation type="journal article" date="2019" name="bioRxiv">
        <title>The Genome of the Zebra Mussel, Dreissena polymorpha: A Resource for Invasive Species Research.</title>
        <authorList>
            <person name="McCartney M.A."/>
            <person name="Auch B."/>
            <person name="Kono T."/>
            <person name="Mallez S."/>
            <person name="Zhang Y."/>
            <person name="Obille A."/>
            <person name="Becker A."/>
            <person name="Abrahante J.E."/>
            <person name="Garbe J."/>
            <person name="Badalamenti J.P."/>
            <person name="Herman A."/>
            <person name="Mangelson H."/>
            <person name="Liachko I."/>
            <person name="Sullivan S."/>
            <person name="Sone E.D."/>
            <person name="Koren S."/>
            <person name="Silverstein K.A.T."/>
            <person name="Beckman K.B."/>
            <person name="Gohl D.M."/>
        </authorList>
    </citation>
    <scope>NUCLEOTIDE SEQUENCE</scope>
    <source>
        <strain evidence="1">Duluth1</strain>
        <tissue evidence="1">Whole animal</tissue>
    </source>
</reference>
<gene>
    <name evidence="1" type="ORF">DPMN_082042</name>
</gene>
<reference evidence="1" key="2">
    <citation type="submission" date="2020-11" db="EMBL/GenBank/DDBJ databases">
        <authorList>
            <person name="McCartney M.A."/>
            <person name="Auch B."/>
            <person name="Kono T."/>
            <person name="Mallez S."/>
            <person name="Becker A."/>
            <person name="Gohl D.M."/>
            <person name="Silverstein K.A.T."/>
            <person name="Koren S."/>
            <person name="Bechman K.B."/>
            <person name="Herman A."/>
            <person name="Abrahante J.E."/>
            <person name="Garbe J."/>
        </authorList>
    </citation>
    <scope>NUCLEOTIDE SEQUENCE</scope>
    <source>
        <strain evidence="1">Duluth1</strain>
        <tissue evidence="1">Whole animal</tissue>
    </source>
</reference>